<feature type="region of interest" description="Disordered" evidence="1">
    <location>
        <begin position="44"/>
        <end position="64"/>
    </location>
</feature>
<organism evidence="2 5">
    <name type="scientific">Leptospira adleri</name>
    <dbReference type="NCBI Taxonomy" id="2023186"/>
    <lineage>
        <taxon>Bacteria</taxon>
        <taxon>Pseudomonadati</taxon>
        <taxon>Spirochaetota</taxon>
        <taxon>Spirochaetia</taxon>
        <taxon>Leptospirales</taxon>
        <taxon>Leptospiraceae</taxon>
        <taxon>Leptospira</taxon>
    </lineage>
</organism>
<evidence type="ECO:0000256" key="1">
    <source>
        <dbReference type="SAM" id="MobiDB-lite"/>
    </source>
</evidence>
<dbReference type="AlphaFoldDB" id="A0A2M9YJW3"/>
<proteinExistence type="predicted"/>
<accession>A0A2M9YJW3</accession>
<dbReference type="Proteomes" id="UP000232149">
    <property type="component" value="Unassembled WGS sequence"/>
</dbReference>
<evidence type="ECO:0000313" key="2">
    <source>
        <dbReference type="EMBL" id="PJZ51823.1"/>
    </source>
</evidence>
<sequence length="64" mass="7556">MNFLSKDGFDGIRDLKISKNFIRFLRGDKEINFGRIRQTRRKRRGVLKRADRAESGLADSRSVW</sequence>
<dbReference type="EMBL" id="NPDV01000019">
    <property type="protein sequence ID" value="PJZ51823.1"/>
    <property type="molecule type" value="Genomic_DNA"/>
</dbReference>
<evidence type="ECO:0000313" key="4">
    <source>
        <dbReference type="Proteomes" id="UP000232149"/>
    </source>
</evidence>
<name>A0A2M9YJW3_9LEPT</name>
<gene>
    <name evidence="3" type="ORF">CH376_08905</name>
    <name evidence="2" type="ORF">CH380_18200</name>
</gene>
<reference evidence="4 5" key="1">
    <citation type="submission" date="2017-07" db="EMBL/GenBank/DDBJ databases">
        <title>Leptospira spp. isolated from tropical soils.</title>
        <authorList>
            <person name="Thibeaux R."/>
            <person name="Iraola G."/>
            <person name="Ferres I."/>
            <person name="Bierque E."/>
            <person name="Girault D."/>
            <person name="Soupe-Gilbert M.-E."/>
            <person name="Picardeau M."/>
            <person name="Goarant C."/>
        </authorList>
    </citation>
    <scope>NUCLEOTIDE SEQUENCE [LARGE SCALE GENOMIC DNA]</scope>
    <source>
        <strain evidence="2 5">FH2-B-C1</strain>
        <strain evidence="3 4">FH2-B-D1</strain>
    </source>
</reference>
<dbReference type="Proteomes" id="UP000232188">
    <property type="component" value="Unassembled WGS sequence"/>
</dbReference>
<comment type="caution">
    <text evidence="2">The sequence shown here is derived from an EMBL/GenBank/DDBJ whole genome shotgun (WGS) entry which is preliminary data.</text>
</comment>
<evidence type="ECO:0000313" key="5">
    <source>
        <dbReference type="Proteomes" id="UP000232188"/>
    </source>
</evidence>
<keyword evidence="4" id="KW-1185">Reference proteome</keyword>
<protein>
    <submittedName>
        <fullName evidence="2">Uncharacterized protein</fullName>
    </submittedName>
</protein>
<dbReference type="EMBL" id="NPDU01000018">
    <property type="protein sequence ID" value="PJZ62313.1"/>
    <property type="molecule type" value="Genomic_DNA"/>
</dbReference>
<evidence type="ECO:0000313" key="3">
    <source>
        <dbReference type="EMBL" id="PJZ62313.1"/>
    </source>
</evidence>